<keyword evidence="2" id="KW-0472">Membrane</keyword>
<organism evidence="2 3">
    <name type="scientific">Platysternon megacephalum</name>
    <name type="common">big-headed turtle</name>
    <dbReference type="NCBI Taxonomy" id="55544"/>
    <lineage>
        <taxon>Eukaryota</taxon>
        <taxon>Metazoa</taxon>
        <taxon>Chordata</taxon>
        <taxon>Craniata</taxon>
        <taxon>Vertebrata</taxon>
        <taxon>Euteleostomi</taxon>
        <taxon>Archelosauria</taxon>
        <taxon>Testudinata</taxon>
        <taxon>Testudines</taxon>
        <taxon>Cryptodira</taxon>
        <taxon>Durocryptodira</taxon>
        <taxon>Testudinoidea</taxon>
        <taxon>Platysternidae</taxon>
        <taxon>Platysternon</taxon>
    </lineage>
</organism>
<comment type="caution">
    <text evidence="2">The sequence shown here is derived from an EMBL/GenBank/DDBJ whole genome shotgun (WGS) entry which is preliminary data.</text>
</comment>
<gene>
    <name evidence="2" type="ORF">DR999_PMT17064</name>
</gene>
<keyword evidence="2" id="KW-0812">Transmembrane</keyword>
<name>A0A4D9DVE5_9SAUR</name>
<dbReference type="EMBL" id="QXTE01000257">
    <property type="protein sequence ID" value="TFK00765.1"/>
    <property type="molecule type" value="Genomic_DNA"/>
</dbReference>
<feature type="region of interest" description="Disordered" evidence="1">
    <location>
        <begin position="487"/>
        <end position="559"/>
    </location>
</feature>
<dbReference type="PANTHER" id="PTHR36130">
    <property type="entry name" value="RIKEN CDNA 4933430I17 GENE"/>
    <property type="match status" value="1"/>
</dbReference>
<evidence type="ECO:0000256" key="1">
    <source>
        <dbReference type="SAM" id="MobiDB-lite"/>
    </source>
</evidence>
<feature type="region of interest" description="Disordered" evidence="1">
    <location>
        <begin position="261"/>
        <end position="294"/>
    </location>
</feature>
<proteinExistence type="predicted"/>
<keyword evidence="3" id="KW-1185">Reference proteome</keyword>
<accession>A0A4D9DVE5</accession>
<feature type="region of interest" description="Disordered" evidence="1">
    <location>
        <begin position="223"/>
        <end position="249"/>
    </location>
</feature>
<reference evidence="2 3" key="1">
    <citation type="submission" date="2019-04" db="EMBL/GenBank/DDBJ databases">
        <title>Draft genome of the big-headed turtle Platysternon megacephalum.</title>
        <authorList>
            <person name="Gong S."/>
        </authorList>
    </citation>
    <scope>NUCLEOTIDE SEQUENCE [LARGE SCALE GENOMIC DNA]</scope>
    <source>
        <strain evidence="2">DO16091913</strain>
        <tissue evidence="2">Muscle</tissue>
    </source>
</reference>
<dbReference type="STRING" id="55544.A0A4D9DVE5"/>
<reference evidence="2 3" key="2">
    <citation type="submission" date="2019-04" db="EMBL/GenBank/DDBJ databases">
        <title>The genome sequence of big-headed turtle.</title>
        <authorList>
            <person name="Gong S."/>
        </authorList>
    </citation>
    <scope>NUCLEOTIDE SEQUENCE [LARGE SCALE GENOMIC DNA]</scope>
    <source>
        <strain evidence="2">DO16091913</strain>
        <tissue evidence="2">Muscle</tissue>
    </source>
</reference>
<feature type="compositionally biased region" description="Basic and acidic residues" evidence="1">
    <location>
        <begin position="268"/>
        <end position="285"/>
    </location>
</feature>
<dbReference type="InterPro" id="IPR029134">
    <property type="entry name" value="DUF4647"/>
</dbReference>
<dbReference type="OrthoDB" id="10033658at2759"/>
<sequence length="559" mass="62595">MVAKMVTADDSQWDETICDMAVCQHPQCWDTIRRIEQGHPRVRLRNFDSLCRASSSESKDELPTLKIINFPSNCSPGGRIRCSNCNRTISTFTALETSFSPSSLYETSVYDFSDRNSEVSSERTHFPGLNSVVESHTIPQTEMSFTYLNRVGNLQVMDLSEVAAPKQDYRPDSGNLIVKWVPSIQRKSQRPEVEAVTELKPLRRVCVKNLASENLFSLKERQRKGRDLDIKRKKSKKVPSGGQPYQLLTNRSQKINLVTKKIKSVPSHRGDSSAAKEGKPKDSQIKNRYSSPRHLQTATVVELQDQGALQPGNRRMDVPDATEKHIRPLLVQKIPVANLKEQGLERISNRPYLRKPFEGSLGMKSHETKLEQQPGYAEAGPIVLTTQSLESCTLDGTEEASANKKQLSQKPSAERESQEREDPRQQHVGLGKRRSSGMYVLYKSSTASLVLEGVGENGYLLPRPETQYEMYCKRLASRKEAAQALGYLQGGSSQRQPSPAALTPDNDKHEADSYPNPPPPSPSPFPLRDNDKPSPDVESPLFREGSTLRASSEQGHRLD</sequence>
<dbReference type="Pfam" id="PF15504">
    <property type="entry name" value="DUF4647"/>
    <property type="match status" value="1"/>
</dbReference>
<feature type="compositionally biased region" description="Pro residues" evidence="1">
    <location>
        <begin position="515"/>
        <end position="525"/>
    </location>
</feature>
<dbReference type="Proteomes" id="UP000297703">
    <property type="component" value="Unassembled WGS sequence"/>
</dbReference>
<protein>
    <submittedName>
        <fullName evidence="2">Transmembrane protein 238</fullName>
    </submittedName>
</protein>
<feature type="compositionally biased region" description="Basic and acidic residues" evidence="1">
    <location>
        <begin position="412"/>
        <end position="425"/>
    </location>
</feature>
<dbReference type="PANTHER" id="PTHR36130:SF1">
    <property type="entry name" value="RIKEN CDNA 4933430I17 GENE"/>
    <property type="match status" value="1"/>
</dbReference>
<evidence type="ECO:0000313" key="2">
    <source>
        <dbReference type="EMBL" id="TFK00765.1"/>
    </source>
</evidence>
<feature type="region of interest" description="Disordered" evidence="1">
    <location>
        <begin position="395"/>
        <end position="432"/>
    </location>
</feature>
<dbReference type="AlphaFoldDB" id="A0A4D9DVE5"/>
<evidence type="ECO:0000313" key="3">
    <source>
        <dbReference type="Proteomes" id="UP000297703"/>
    </source>
</evidence>